<dbReference type="GO" id="GO:0045732">
    <property type="term" value="P:positive regulation of protein catabolic process"/>
    <property type="evidence" value="ECO:0007669"/>
    <property type="project" value="TreeGrafter"/>
</dbReference>
<organism evidence="11 12">
    <name type="scientific">Bos mutus</name>
    <name type="common">wild yak</name>
    <dbReference type="NCBI Taxonomy" id="72004"/>
    <lineage>
        <taxon>Eukaryota</taxon>
        <taxon>Metazoa</taxon>
        <taxon>Chordata</taxon>
        <taxon>Craniata</taxon>
        <taxon>Vertebrata</taxon>
        <taxon>Euteleostomi</taxon>
        <taxon>Mammalia</taxon>
        <taxon>Eutheria</taxon>
        <taxon>Laurasiatheria</taxon>
        <taxon>Artiodactyla</taxon>
        <taxon>Ruminantia</taxon>
        <taxon>Pecora</taxon>
        <taxon>Bovidae</taxon>
        <taxon>Bovinae</taxon>
        <taxon>Bos</taxon>
    </lineage>
</organism>
<evidence type="ECO:0000256" key="7">
    <source>
        <dbReference type="ARBA" id="ARBA00065032"/>
    </source>
</evidence>
<protein>
    <recommendedName>
        <fullName evidence="8">Ankyrin repeat and SOCS box protein 12</fullName>
    </recommendedName>
</protein>
<comment type="function">
    <text evidence="6">Probable substrate-recognition component of a SCF-like ECS (Elongin-Cullin-SOCS-box protein) E3 ubiquitin-protein ligase complex which mediates the ubiquitination and subsequent proteasomal degradation of target proteins.</text>
</comment>
<dbReference type="Pfam" id="PF07525">
    <property type="entry name" value="SOCS_box"/>
    <property type="match status" value="1"/>
</dbReference>
<dbReference type="SMART" id="SM00969">
    <property type="entry name" value="SOCS_box"/>
    <property type="match status" value="1"/>
</dbReference>
<name>A0A6B0S9X3_9CETA</name>
<keyword evidence="5 9" id="KW-0040">ANK repeat</keyword>
<keyword evidence="3" id="KW-0677">Repeat</keyword>
<dbReference type="PANTHER" id="PTHR24136:SF15">
    <property type="entry name" value="ANK_REP_REGION DOMAIN-CONTAINING PROTEIN"/>
    <property type="match status" value="1"/>
</dbReference>
<keyword evidence="12" id="KW-1185">Reference proteome</keyword>
<evidence type="ECO:0000256" key="8">
    <source>
        <dbReference type="ARBA" id="ARBA00067431"/>
    </source>
</evidence>
<feature type="repeat" description="ANK" evidence="9">
    <location>
        <begin position="323"/>
        <end position="348"/>
    </location>
</feature>
<comment type="subunit">
    <text evidence="7">Interacts with CUL5 and RNF7.</text>
</comment>
<comment type="caution">
    <text evidence="11">The sequence shown here is derived from an EMBL/GenBank/DDBJ whole genome shotgun (WGS) entry which is preliminary data.</text>
</comment>
<dbReference type="InterPro" id="IPR051573">
    <property type="entry name" value="Ankyrin-SOCS_box_domain"/>
</dbReference>
<gene>
    <name evidence="11" type="ORF">E5288_WYG013285</name>
</gene>
<keyword evidence="4" id="KW-0833">Ubl conjugation pathway</keyword>
<evidence type="ECO:0000313" key="11">
    <source>
        <dbReference type="EMBL" id="MXQ98325.1"/>
    </source>
</evidence>
<evidence type="ECO:0000256" key="6">
    <source>
        <dbReference type="ARBA" id="ARBA00059401"/>
    </source>
</evidence>
<dbReference type="Gene3D" id="1.25.40.20">
    <property type="entry name" value="Ankyrin repeat-containing domain"/>
    <property type="match status" value="1"/>
</dbReference>
<dbReference type="GO" id="GO:0016567">
    <property type="term" value="P:protein ubiquitination"/>
    <property type="evidence" value="ECO:0007669"/>
    <property type="project" value="UniProtKB-UniPathway"/>
</dbReference>
<evidence type="ECO:0000259" key="10">
    <source>
        <dbReference type="SMART" id="SM00969"/>
    </source>
</evidence>
<dbReference type="InterPro" id="IPR036770">
    <property type="entry name" value="Ankyrin_rpt-contain_sf"/>
</dbReference>
<comment type="similarity">
    <text evidence="2">Belongs to the ankyrin SOCS box (ASB) family.</text>
</comment>
<dbReference type="EMBL" id="VBQZ03000233">
    <property type="protein sequence ID" value="MXQ98325.1"/>
    <property type="molecule type" value="Genomic_DNA"/>
</dbReference>
<dbReference type="PROSITE" id="PS50297">
    <property type="entry name" value="ANK_REP_REGION"/>
    <property type="match status" value="4"/>
</dbReference>
<dbReference type="InterPro" id="IPR001496">
    <property type="entry name" value="SOCS_box"/>
</dbReference>
<dbReference type="Pfam" id="PF12796">
    <property type="entry name" value="Ank_2"/>
    <property type="match status" value="1"/>
</dbReference>
<evidence type="ECO:0000256" key="4">
    <source>
        <dbReference type="ARBA" id="ARBA00022786"/>
    </source>
</evidence>
<dbReference type="SUPFAM" id="SSF48403">
    <property type="entry name" value="Ankyrin repeat"/>
    <property type="match status" value="1"/>
</dbReference>
<reference evidence="11" key="1">
    <citation type="submission" date="2019-10" db="EMBL/GenBank/DDBJ databases">
        <title>The sequence and de novo assembly of the wild yak genome.</title>
        <authorList>
            <person name="Liu Y."/>
        </authorList>
    </citation>
    <scope>NUCLEOTIDE SEQUENCE [LARGE SCALE GENOMIC DNA]</scope>
    <source>
        <strain evidence="11">WY2019</strain>
    </source>
</reference>
<feature type="domain" description="SOCS box" evidence="10">
    <location>
        <begin position="495"/>
        <end position="535"/>
    </location>
</feature>
<evidence type="ECO:0000256" key="3">
    <source>
        <dbReference type="ARBA" id="ARBA00022737"/>
    </source>
</evidence>
<dbReference type="InterPro" id="IPR002110">
    <property type="entry name" value="Ankyrin_rpt"/>
</dbReference>
<dbReference type="AlphaFoldDB" id="A0A6B0S9X3"/>
<feature type="repeat" description="ANK" evidence="9">
    <location>
        <begin position="293"/>
        <end position="322"/>
    </location>
</feature>
<dbReference type="CDD" id="cd03587">
    <property type="entry name" value="SOCS"/>
    <property type="match status" value="1"/>
</dbReference>
<dbReference type="PROSITE" id="PS50088">
    <property type="entry name" value="ANK_REPEAT"/>
    <property type="match status" value="4"/>
</dbReference>
<comment type="pathway">
    <text evidence="1">Protein modification; protein ubiquitination.</text>
</comment>
<evidence type="ECO:0000313" key="12">
    <source>
        <dbReference type="Proteomes" id="UP000322234"/>
    </source>
</evidence>
<evidence type="ECO:0000256" key="9">
    <source>
        <dbReference type="PROSITE-ProRule" id="PRU00023"/>
    </source>
</evidence>
<dbReference type="UniPathway" id="UPA00143"/>
<evidence type="ECO:0000256" key="1">
    <source>
        <dbReference type="ARBA" id="ARBA00004906"/>
    </source>
</evidence>
<dbReference type="SMART" id="SM00248">
    <property type="entry name" value="ANK"/>
    <property type="match status" value="5"/>
</dbReference>
<dbReference type="FunFam" id="1.25.40.20:FF:000096">
    <property type="entry name" value="Ankyrin repeat and SOCS box containing 12"/>
    <property type="match status" value="1"/>
</dbReference>
<feature type="repeat" description="ANK" evidence="9">
    <location>
        <begin position="356"/>
        <end position="388"/>
    </location>
</feature>
<evidence type="ECO:0000256" key="2">
    <source>
        <dbReference type="ARBA" id="ARBA00005949"/>
    </source>
</evidence>
<sequence length="536" mass="58852">MVNPISHKNSHQKEYVDRSPKLSLLKLKAHDEPPEVCTCSQLGHLLSQHLGTPLTNPVCFMGTNGDLNTLMENGTLSREGGPLVQMDQVKSQCADLHHDYYGIMGNLRAINISRDVGFSGDTGISGFLGISDNMGTTETMGFYEDTSISETMSFSGIMGISEDIGLSKASTKTGFSKQQELYTSLYRIPVVEKVEEKEEEREDTEIHLSNLAYPPAHNENSSAPISQGENLMDITKIFSLLQPDDEEDTNTGEKQALNQAVYNNDSYTLDQLLCQERYKRFINSRSGWGVPGTPLRLAAAYGHLSCLQVLLAHGADVDSLDVKAQTPLFTAVSHGHLDCVRVLLEAGACPGGSIYNNCSPVLTAARDGAVTILQELLGHGAEVNVKAKLPVWASNITSCSGPLYLAAVYGHLDCFRLLLLHGADPDYNCTDQRLLARVSRPRTLLEICLHHNCEPEYIQLLIDFGANIYLPSLSLDLNSQYDKGTALLVQARATPRSLLSQARLVIRRSLCHTSQPQAIDQLDIPPMLISYLKHQL</sequence>
<dbReference type="Pfam" id="PF00023">
    <property type="entry name" value="Ank"/>
    <property type="match status" value="1"/>
</dbReference>
<dbReference type="PANTHER" id="PTHR24136">
    <property type="entry name" value="SOWAH (DROSOPHILA) HOMOLOG"/>
    <property type="match status" value="1"/>
</dbReference>
<dbReference type="Proteomes" id="UP000322234">
    <property type="component" value="Unassembled WGS sequence"/>
</dbReference>
<accession>A0A6B0S9X3</accession>
<evidence type="ECO:0000256" key="5">
    <source>
        <dbReference type="ARBA" id="ARBA00023043"/>
    </source>
</evidence>
<proteinExistence type="inferred from homology"/>
<feature type="repeat" description="ANK" evidence="9">
    <location>
        <begin position="402"/>
        <end position="430"/>
    </location>
</feature>